<dbReference type="RefSeq" id="XP_027062688.1">
    <property type="nucleotide sequence ID" value="XM_027206887.2"/>
</dbReference>
<gene>
    <name evidence="3" type="primary">LOC113689050</name>
</gene>
<proteinExistence type="predicted"/>
<dbReference type="Proteomes" id="UP001652660">
    <property type="component" value="Chromosome 1e"/>
</dbReference>
<sequence>MGRRRKYATLEELYSEKNRRRRERYAAAKKQKENGPFNTTCTIAVKALRMMDNLAETSTSSMKRMRIDKHNDGTSFTNTSTDDTIENPLSSSPLMNKYGSLGSPTIQSDEALTPVNIHGKSIANVNSIPIVPKDNTSDCNTLSTKKAAPWPKTSSSINSSSSKDNDVKVSFDGQRRRMYATPEEAQRERNRRRRECYAVAKKTKQKSSVDNIFTFPLITPELQEDIRTNANFENNNHVPFNDESVSHVRSCFQGPELSEGNTNDSRIENTISMIRTYDSTKNSTTSEHDQLKFPTPESLLGPNFRDALSSTRNIPGRRRSAKHDPLQNIAVEPDVLPSVPNCEYCDAKRFHKEPPRFCCSSREIQLLSTEMPRELMLLYLEDSDEAAEF</sequence>
<reference evidence="2" key="1">
    <citation type="journal article" date="2025" name="Foods">
        <title>Unveiling the Microbial Signatures of Arabica Coffee Cherries: Insights into Ripeness Specific Diversity, Functional Traits, and Implications for Quality and Safety.</title>
        <authorList>
            <consortium name="RefSeq"/>
            <person name="Tenea G.N."/>
            <person name="Cifuentes V."/>
            <person name="Reyes P."/>
            <person name="Cevallos-Vallejos M."/>
        </authorList>
    </citation>
    <scope>NUCLEOTIDE SEQUENCE [LARGE SCALE GENOMIC DNA]</scope>
</reference>
<accession>A0A6P6S960</accession>
<name>A0A6P6S960_COFAR</name>
<evidence type="ECO:0000256" key="1">
    <source>
        <dbReference type="SAM" id="MobiDB-lite"/>
    </source>
</evidence>
<keyword evidence="2" id="KW-1185">Reference proteome</keyword>
<reference evidence="3" key="2">
    <citation type="submission" date="2025-08" db="UniProtKB">
        <authorList>
            <consortium name="RefSeq"/>
        </authorList>
    </citation>
    <scope>IDENTIFICATION</scope>
    <source>
        <tissue evidence="3">Leaves</tissue>
    </source>
</reference>
<evidence type="ECO:0000313" key="2">
    <source>
        <dbReference type="Proteomes" id="UP001652660"/>
    </source>
</evidence>
<dbReference type="GeneID" id="113689050"/>
<protein>
    <submittedName>
        <fullName evidence="3">Uncharacterized protein isoform X1</fullName>
    </submittedName>
</protein>
<feature type="region of interest" description="Disordered" evidence="1">
    <location>
        <begin position="70"/>
        <end position="92"/>
    </location>
</feature>
<organism evidence="2 3">
    <name type="scientific">Coffea arabica</name>
    <name type="common">Arabian coffee</name>
    <dbReference type="NCBI Taxonomy" id="13443"/>
    <lineage>
        <taxon>Eukaryota</taxon>
        <taxon>Viridiplantae</taxon>
        <taxon>Streptophyta</taxon>
        <taxon>Embryophyta</taxon>
        <taxon>Tracheophyta</taxon>
        <taxon>Spermatophyta</taxon>
        <taxon>Magnoliopsida</taxon>
        <taxon>eudicotyledons</taxon>
        <taxon>Gunneridae</taxon>
        <taxon>Pentapetalae</taxon>
        <taxon>asterids</taxon>
        <taxon>lamiids</taxon>
        <taxon>Gentianales</taxon>
        <taxon>Rubiaceae</taxon>
        <taxon>Ixoroideae</taxon>
        <taxon>Gardenieae complex</taxon>
        <taxon>Bertiereae - Coffeeae clade</taxon>
        <taxon>Coffeeae</taxon>
        <taxon>Coffea</taxon>
    </lineage>
</organism>
<evidence type="ECO:0000313" key="3">
    <source>
        <dbReference type="RefSeq" id="XP_027062688.1"/>
    </source>
</evidence>
<feature type="compositionally biased region" description="Polar residues" evidence="1">
    <location>
        <begin position="73"/>
        <end position="92"/>
    </location>
</feature>
<feature type="region of interest" description="Disordered" evidence="1">
    <location>
        <begin position="135"/>
        <end position="167"/>
    </location>
</feature>
<dbReference type="AlphaFoldDB" id="A0A6P6S960"/>